<dbReference type="PANTHER" id="PTHR37846:SF1">
    <property type="entry name" value="DEACETYLASE-LIKE PROTEIN"/>
    <property type="match status" value="1"/>
</dbReference>
<name>A0A9P5Q825_9AGAR</name>
<dbReference type="PANTHER" id="PTHR37846">
    <property type="entry name" value="YALI0B21296P"/>
    <property type="match status" value="1"/>
</dbReference>
<evidence type="ECO:0000313" key="5">
    <source>
        <dbReference type="Proteomes" id="UP000772434"/>
    </source>
</evidence>
<feature type="transmembrane region" description="Helical" evidence="2">
    <location>
        <begin position="164"/>
        <end position="190"/>
    </location>
</feature>
<keyword evidence="2" id="KW-0812">Transmembrane</keyword>
<dbReference type="InterPro" id="IPR056136">
    <property type="entry name" value="DUF7719"/>
</dbReference>
<protein>
    <recommendedName>
        <fullName evidence="3">DUF7719 domain-containing protein</fullName>
    </recommendedName>
</protein>
<sequence length="198" mass="22589">MPRMRLRKPSKETPSSDTKPLVEISEDEQWRLINESGVLNKVSDQSPSNTTAHAEDPSPYPLVDEILDTSMWIMPFCSILLIMEVLIHTQYGRHATSKELVDRLCSGGPILALFIFFIHRHKRNRNVQIFLFLLSCVVGTRLVYLIARGSWLVNMRQCPPLATIWIYATVELNLGSAVASLLVTGSFVWWKGLQKYLF</sequence>
<accession>A0A9P5Q825</accession>
<proteinExistence type="predicted"/>
<dbReference type="Pfam" id="PF24841">
    <property type="entry name" value="DUF7719"/>
    <property type="match status" value="1"/>
</dbReference>
<organism evidence="4 5">
    <name type="scientific">Rhodocollybia butyracea</name>
    <dbReference type="NCBI Taxonomy" id="206335"/>
    <lineage>
        <taxon>Eukaryota</taxon>
        <taxon>Fungi</taxon>
        <taxon>Dikarya</taxon>
        <taxon>Basidiomycota</taxon>
        <taxon>Agaricomycotina</taxon>
        <taxon>Agaricomycetes</taxon>
        <taxon>Agaricomycetidae</taxon>
        <taxon>Agaricales</taxon>
        <taxon>Marasmiineae</taxon>
        <taxon>Omphalotaceae</taxon>
        <taxon>Rhodocollybia</taxon>
    </lineage>
</organism>
<dbReference type="EMBL" id="JADNRY010000008">
    <property type="protein sequence ID" value="KAF9075927.1"/>
    <property type="molecule type" value="Genomic_DNA"/>
</dbReference>
<evidence type="ECO:0000259" key="3">
    <source>
        <dbReference type="Pfam" id="PF24841"/>
    </source>
</evidence>
<comment type="caution">
    <text evidence="4">The sequence shown here is derived from an EMBL/GenBank/DDBJ whole genome shotgun (WGS) entry which is preliminary data.</text>
</comment>
<dbReference type="OrthoDB" id="5597489at2759"/>
<gene>
    <name evidence="4" type="ORF">BDP27DRAFT_1314738</name>
</gene>
<evidence type="ECO:0000256" key="2">
    <source>
        <dbReference type="SAM" id="Phobius"/>
    </source>
</evidence>
<feature type="domain" description="DUF7719" evidence="3">
    <location>
        <begin position="128"/>
        <end position="194"/>
    </location>
</feature>
<keyword evidence="5" id="KW-1185">Reference proteome</keyword>
<reference evidence="4" key="1">
    <citation type="submission" date="2020-11" db="EMBL/GenBank/DDBJ databases">
        <authorList>
            <consortium name="DOE Joint Genome Institute"/>
            <person name="Ahrendt S."/>
            <person name="Riley R."/>
            <person name="Andreopoulos W."/>
            <person name="Labutti K."/>
            <person name="Pangilinan J."/>
            <person name="Ruiz-Duenas F.J."/>
            <person name="Barrasa J.M."/>
            <person name="Sanchez-Garcia M."/>
            <person name="Camarero S."/>
            <person name="Miyauchi S."/>
            <person name="Serrano A."/>
            <person name="Linde D."/>
            <person name="Babiker R."/>
            <person name="Drula E."/>
            <person name="Ayuso-Fernandez I."/>
            <person name="Pacheco R."/>
            <person name="Padilla G."/>
            <person name="Ferreira P."/>
            <person name="Barriuso J."/>
            <person name="Kellner H."/>
            <person name="Castanera R."/>
            <person name="Alfaro M."/>
            <person name="Ramirez L."/>
            <person name="Pisabarro A.G."/>
            <person name="Kuo A."/>
            <person name="Tritt A."/>
            <person name="Lipzen A."/>
            <person name="He G."/>
            <person name="Yan M."/>
            <person name="Ng V."/>
            <person name="Cullen D."/>
            <person name="Martin F."/>
            <person name="Rosso M.-N."/>
            <person name="Henrissat B."/>
            <person name="Hibbett D."/>
            <person name="Martinez A.T."/>
            <person name="Grigoriev I.V."/>
        </authorList>
    </citation>
    <scope>NUCLEOTIDE SEQUENCE</scope>
    <source>
        <strain evidence="4">AH 40177</strain>
    </source>
</reference>
<keyword evidence="2" id="KW-1133">Transmembrane helix</keyword>
<feature type="transmembrane region" description="Helical" evidence="2">
    <location>
        <begin position="130"/>
        <end position="152"/>
    </location>
</feature>
<evidence type="ECO:0000256" key="1">
    <source>
        <dbReference type="SAM" id="MobiDB-lite"/>
    </source>
</evidence>
<dbReference type="Proteomes" id="UP000772434">
    <property type="component" value="Unassembled WGS sequence"/>
</dbReference>
<dbReference type="AlphaFoldDB" id="A0A9P5Q825"/>
<evidence type="ECO:0000313" key="4">
    <source>
        <dbReference type="EMBL" id="KAF9075927.1"/>
    </source>
</evidence>
<feature type="region of interest" description="Disordered" evidence="1">
    <location>
        <begin position="1"/>
        <end position="21"/>
    </location>
</feature>
<keyword evidence="2" id="KW-0472">Membrane</keyword>